<comment type="similarity">
    <text evidence="2">Belongs to the YajC family.</text>
</comment>
<dbReference type="GeneID" id="90544503"/>
<dbReference type="SMART" id="SM01323">
    <property type="entry name" value="YajC"/>
    <property type="match status" value="1"/>
</dbReference>
<name>A0A1I2MRN7_9CLOT</name>
<keyword evidence="12" id="KW-1185">Reference proteome</keyword>
<dbReference type="NCBIfam" id="TIGR00739">
    <property type="entry name" value="yajC"/>
    <property type="match status" value="1"/>
</dbReference>
<evidence type="ECO:0000313" key="11">
    <source>
        <dbReference type="EMBL" id="SFF93570.1"/>
    </source>
</evidence>
<proteinExistence type="inferred from homology"/>
<keyword evidence="8" id="KW-0811">Translocation</keyword>
<keyword evidence="3" id="KW-0813">Transport</keyword>
<dbReference type="Proteomes" id="UP000182135">
    <property type="component" value="Unassembled WGS sequence"/>
</dbReference>
<evidence type="ECO:0000256" key="1">
    <source>
        <dbReference type="ARBA" id="ARBA00004162"/>
    </source>
</evidence>
<dbReference type="RefSeq" id="WP_027638018.1">
    <property type="nucleotide sequence ID" value="NZ_BAAACD010000024.1"/>
</dbReference>
<protein>
    <submittedName>
        <fullName evidence="11">Preprotein translocase subunit YajC</fullName>
    </submittedName>
</protein>
<keyword evidence="7 10" id="KW-1133">Transmembrane helix</keyword>
<dbReference type="InterPro" id="IPR003849">
    <property type="entry name" value="Preprotein_translocase_YajC"/>
</dbReference>
<evidence type="ECO:0000256" key="3">
    <source>
        <dbReference type="ARBA" id="ARBA00022448"/>
    </source>
</evidence>
<dbReference type="PANTHER" id="PTHR33909:SF1">
    <property type="entry name" value="SEC TRANSLOCON ACCESSORY COMPLEX SUBUNIT YAJC"/>
    <property type="match status" value="1"/>
</dbReference>
<gene>
    <name evidence="11" type="ORF">SAMN04487885_11637</name>
</gene>
<keyword evidence="4" id="KW-1003">Cell membrane</keyword>
<evidence type="ECO:0000256" key="5">
    <source>
        <dbReference type="ARBA" id="ARBA00022692"/>
    </source>
</evidence>
<evidence type="ECO:0000256" key="10">
    <source>
        <dbReference type="SAM" id="Phobius"/>
    </source>
</evidence>
<feature type="transmembrane region" description="Helical" evidence="10">
    <location>
        <begin position="6"/>
        <end position="23"/>
    </location>
</feature>
<keyword evidence="5 10" id="KW-0812">Transmembrane</keyword>
<dbReference type="GO" id="GO:0005886">
    <property type="term" value="C:plasma membrane"/>
    <property type="evidence" value="ECO:0007669"/>
    <property type="project" value="UniProtKB-SubCell"/>
</dbReference>
<reference evidence="11 12" key="1">
    <citation type="submission" date="2016-10" db="EMBL/GenBank/DDBJ databases">
        <authorList>
            <person name="de Groot N.N."/>
        </authorList>
    </citation>
    <scope>NUCLEOTIDE SEQUENCE [LARGE SCALE GENOMIC DNA]</scope>
    <source>
        <strain evidence="11 12">NLAE-zl-G419</strain>
    </source>
</reference>
<evidence type="ECO:0000256" key="9">
    <source>
        <dbReference type="ARBA" id="ARBA00023136"/>
    </source>
</evidence>
<dbReference type="Pfam" id="PF02699">
    <property type="entry name" value="YajC"/>
    <property type="match status" value="1"/>
</dbReference>
<evidence type="ECO:0000256" key="2">
    <source>
        <dbReference type="ARBA" id="ARBA00006742"/>
    </source>
</evidence>
<evidence type="ECO:0000256" key="4">
    <source>
        <dbReference type="ARBA" id="ARBA00022475"/>
    </source>
</evidence>
<evidence type="ECO:0000256" key="7">
    <source>
        <dbReference type="ARBA" id="ARBA00022989"/>
    </source>
</evidence>
<evidence type="ECO:0000313" key="12">
    <source>
        <dbReference type="Proteomes" id="UP000182135"/>
    </source>
</evidence>
<dbReference type="STRING" id="1529.SAMN04487885_11637"/>
<dbReference type="GO" id="GO:0015031">
    <property type="term" value="P:protein transport"/>
    <property type="evidence" value="ECO:0007669"/>
    <property type="project" value="UniProtKB-KW"/>
</dbReference>
<evidence type="ECO:0000256" key="8">
    <source>
        <dbReference type="ARBA" id="ARBA00023010"/>
    </source>
</evidence>
<evidence type="ECO:0000256" key="6">
    <source>
        <dbReference type="ARBA" id="ARBA00022927"/>
    </source>
</evidence>
<organism evidence="11 12">
    <name type="scientific">Clostridium cadaveris</name>
    <dbReference type="NCBI Taxonomy" id="1529"/>
    <lineage>
        <taxon>Bacteria</taxon>
        <taxon>Bacillati</taxon>
        <taxon>Bacillota</taxon>
        <taxon>Clostridia</taxon>
        <taxon>Eubacteriales</taxon>
        <taxon>Clostridiaceae</taxon>
        <taxon>Clostridium</taxon>
    </lineage>
</organism>
<accession>A0A1I2MRN7</accession>
<dbReference type="PANTHER" id="PTHR33909">
    <property type="entry name" value="SEC TRANSLOCON ACCESSORY COMPLEX SUBUNIT YAJC"/>
    <property type="match status" value="1"/>
</dbReference>
<dbReference type="eggNOG" id="COG1862">
    <property type="taxonomic scope" value="Bacteria"/>
</dbReference>
<sequence length="96" mass="11041">MNNMISLLFPFVLMIGLMYLMVFRPENKRKKQYQSMLDSLSVNDEIMTRGGILGKVINISDEYVIIESGPDRVRLKFTRTAIGDVLTKKEEPAKEN</sequence>
<keyword evidence="6" id="KW-0653">Protein transport</keyword>
<dbReference type="AlphaFoldDB" id="A0A1I2MRN7"/>
<keyword evidence="9 10" id="KW-0472">Membrane</keyword>
<comment type="subcellular location">
    <subcellularLocation>
        <location evidence="1">Cell membrane</location>
        <topology evidence="1">Single-pass membrane protein</topology>
    </subcellularLocation>
</comment>
<dbReference type="EMBL" id="FOOE01000016">
    <property type="protein sequence ID" value="SFF93570.1"/>
    <property type="molecule type" value="Genomic_DNA"/>
</dbReference>
<dbReference type="PRINTS" id="PR01853">
    <property type="entry name" value="YAJCTRNLCASE"/>
</dbReference>